<evidence type="ECO:0000313" key="3">
    <source>
        <dbReference type="Proteomes" id="UP001558613"/>
    </source>
</evidence>
<dbReference type="InterPro" id="IPR041588">
    <property type="entry name" value="Integrase_H2C2"/>
</dbReference>
<dbReference type="Gene3D" id="3.30.420.10">
    <property type="entry name" value="Ribonuclease H-like superfamily/Ribonuclease H"/>
    <property type="match status" value="1"/>
</dbReference>
<dbReference type="InterPro" id="IPR012337">
    <property type="entry name" value="RNaseH-like_sf"/>
</dbReference>
<evidence type="ECO:0000313" key="2">
    <source>
        <dbReference type="EMBL" id="KAL1261419.1"/>
    </source>
</evidence>
<feature type="domain" description="Integrase zinc-binding" evidence="1">
    <location>
        <begin position="118"/>
        <end position="171"/>
    </location>
</feature>
<reference evidence="2 3" key="1">
    <citation type="submission" date="2023-09" db="EMBL/GenBank/DDBJ databases">
        <authorList>
            <person name="Wang M."/>
        </authorList>
    </citation>
    <scope>NUCLEOTIDE SEQUENCE [LARGE SCALE GENOMIC DNA]</scope>
    <source>
        <strain evidence="2">GT-2023</strain>
        <tissue evidence="2">Liver</tissue>
    </source>
</reference>
<proteinExistence type="predicted"/>
<dbReference type="PANTHER" id="PTHR47331:SF5">
    <property type="entry name" value="RIBONUCLEASE H"/>
    <property type="match status" value="1"/>
</dbReference>
<comment type="caution">
    <text evidence="2">The sequence shown here is derived from an EMBL/GenBank/DDBJ whole genome shotgun (WGS) entry which is preliminary data.</text>
</comment>
<dbReference type="Pfam" id="PF17921">
    <property type="entry name" value="Integrase_H2C2"/>
    <property type="match status" value="1"/>
</dbReference>
<dbReference type="InterPro" id="IPR036397">
    <property type="entry name" value="RNaseH_sf"/>
</dbReference>
<dbReference type="EMBL" id="JAYMGO010000014">
    <property type="protein sequence ID" value="KAL1261419.1"/>
    <property type="molecule type" value="Genomic_DNA"/>
</dbReference>
<dbReference type="Proteomes" id="UP001558613">
    <property type="component" value="Unassembled WGS sequence"/>
</dbReference>
<protein>
    <recommendedName>
        <fullName evidence="1">Integrase zinc-binding domain-containing protein</fullName>
    </recommendedName>
</protein>
<dbReference type="SUPFAM" id="SSF53098">
    <property type="entry name" value="Ribonuclease H-like"/>
    <property type="match status" value="1"/>
</dbReference>
<name>A0ABR3MBU0_9TELE</name>
<evidence type="ECO:0000259" key="1">
    <source>
        <dbReference type="Pfam" id="PF17921"/>
    </source>
</evidence>
<organism evidence="2 3">
    <name type="scientific">Cirrhinus molitorella</name>
    <name type="common">mud carp</name>
    <dbReference type="NCBI Taxonomy" id="172907"/>
    <lineage>
        <taxon>Eukaryota</taxon>
        <taxon>Metazoa</taxon>
        <taxon>Chordata</taxon>
        <taxon>Craniata</taxon>
        <taxon>Vertebrata</taxon>
        <taxon>Euteleostomi</taxon>
        <taxon>Actinopterygii</taxon>
        <taxon>Neopterygii</taxon>
        <taxon>Teleostei</taxon>
        <taxon>Ostariophysi</taxon>
        <taxon>Cypriniformes</taxon>
        <taxon>Cyprinidae</taxon>
        <taxon>Labeoninae</taxon>
        <taxon>Labeonini</taxon>
        <taxon>Cirrhinus</taxon>
    </lineage>
</organism>
<accession>A0ABR3MBU0</accession>
<keyword evidence="3" id="KW-1185">Reference proteome</keyword>
<dbReference type="PANTHER" id="PTHR47331">
    <property type="entry name" value="PHD-TYPE DOMAIN-CONTAINING PROTEIN"/>
    <property type="match status" value="1"/>
</dbReference>
<sequence>MIDSVSQTADGDKFSTWKNLVESVAQELHGAAEQSGSPPTSTYQEAELTALRKAQMDSFPEDYQLLKSSKPIHSNSRLLCLSPEFDTSNLIRVEGRLRRVEGLDPATVHPIVLDPNHPNTRLLIKDYNSRLCHPGPEQVFAELRRRVWILKGREAVKKHQRTCFECCKWRSKPASQKIVDLPPPRLRLFKPAFHLTGMDCFGPFLFKVGRRTEKRWGLLFKCLTTRAVHLEVLTSMDSDSFLMAMRRFIGRRGKPAELYSEQGTNFRGGETELLEAFHQLSQDLNFLI</sequence>
<gene>
    <name evidence="2" type="ORF">QQF64_006684</name>
</gene>